<name>A0ABD5Y034_9EURY</name>
<protein>
    <submittedName>
        <fullName evidence="2">Uncharacterized protein</fullName>
    </submittedName>
</protein>
<dbReference type="EMBL" id="JBHSZG010000002">
    <property type="protein sequence ID" value="MFC7137769.1"/>
    <property type="molecule type" value="Genomic_DNA"/>
</dbReference>
<feature type="compositionally biased region" description="Polar residues" evidence="1">
    <location>
        <begin position="23"/>
        <end position="38"/>
    </location>
</feature>
<feature type="compositionally biased region" description="Basic and acidic residues" evidence="1">
    <location>
        <begin position="1"/>
        <end position="22"/>
    </location>
</feature>
<reference evidence="2 3" key="1">
    <citation type="journal article" date="2019" name="Int. J. Syst. Evol. Microbiol.">
        <title>The Global Catalogue of Microorganisms (GCM) 10K type strain sequencing project: providing services to taxonomists for standard genome sequencing and annotation.</title>
        <authorList>
            <consortium name="The Broad Institute Genomics Platform"/>
            <consortium name="The Broad Institute Genome Sequencing Center for Infectious Disease"/>
            <person name="Wu L."/>
            <person name="Ma J."/>
        </authorList>
    </citation>
    <scope>NUCLEOTIDE SEQUENCE [LARGE SCALE GENOMIC DNA]</scope>
    <source>
        <strain evidence="2 3">DT92</strain>
    </source>
</reference>
<proteinExistence type="predicted"/>
<accession>A0ABD5Y034</accession>
<feature type="region of interest" description="Disordered" evidence="1">
    <location>
        <begin position="1"/>
        <end position="46"/>
    </location>
</feature>
<gene>
    <name evidence="2" type="ORF">ACFQRB_17490</name>
</gene>
<keyword evidence="3" id="KW-1185">Reference proteome</keyword>
<evidence type="ECO:0000313" key="3">
    <source>
        <dbReference type="Proteomes" id="UP001596368"/>
    </source>
</evidence>
<sequence>MEFEKVADAFDTTSKRLTDDSGKGSTDGTAGKGSTSSRYNRRTDGESVGIELVHQGEIEEASTLSQQLDKDLDEAIENDEKRVEVDFGDDEKLIIDVDSDLTHFINRFITEDRFGGIVKGEFADRVHL</sequence>
<dbReference type="Proteomes" id="UP001596368">
    <property type="component" value="Unassembled WGS sequence"/>
</dbReference>
<organism evidence="2 3">
    <name type="scientific">Halobaculum litoreum</name>
    <dbReference type="NCBI Taxonomy" id="3031998"/>
    <lineage>
        <taxon>Archaea</taxon>
        <taxon>Methanobacteriati</taxon>
        <taxon>Methanobacteriota</taxon>
        <taxon>Stenosarchaea group</taxon>
        <taxon>Halobacteria</taxon>
        <taxon>Halobacteriales</taxon>
        <taxon>Haloferacaceae</taxon>
        <taxon>Halobaculum</taxon>
    </lineage>
</organism>
<comment type="caution">
    <text evidence="2">The sequence shown here is derived from an EMBL/GenBank/DDBJ whole genome shotgun (WGS) entry which is preliminary data.</text>
</comment>
<dbReference type="AlphaFoldDB" id="A0ABD5Y034"/>
<evidence type="ECO:0000256" key="1">
    <source>
        <dbReference type="SAM" id="MobiDB-lite"/>
    </source>
</evidence>
<evidence type="ECO:0000313" key="2">
    <source>
        <dbReference type="EMBL" id="MFC7137769.1"/>
    </source>
</evidence>